<sequence length="125" mass="13641">MATVPPPPASVVLSPRPISIGVYTQLVVFSMVFKGATDERLRAFFNLATYAPPGEALNASSEDEKKKEGDTREMTQEQLKRLMLETYQIPFEKCVLVVEDATPTSESLSSADVRAVCTSPSTKKA</sequence>
<protein>
    <submittedName>
        <fullName evidence="2">Uncharacterized protein</fullName>
    </submittedName>
</protein>
<dbReference type="EMBL" id="QXFT01000089">
    <property type="protein sequence ID" value="KAE9355626.1"/>
    <property type="molecule type" value="Genomic_DNA"/>
</dbReference>
<accession>A0A6A3NYJ3</accession>
<evidence type="ECO:0000313" key="2">
    <source>
        <dbReference type="EMBL" id="KAE9050634.1"/>
    </source>
</evidence>
<dbReference type="Proteomes" id="UP000434957">
    <property type="component" value="Unassembled WGS sequence"/>
</dbReference>
<gene>
    <name evidence="2" type="ORF">PR001_g2215</name>
    <name evidence="3" type="ORF">PR003_g2750</name>
</gene>
<evidence type="ECO:0000313" key="3">
    <source>
        <dbReference type="EMBL" id="KAE9355626.1"/>
    </source>
</evidence>
<feature type="compositionally biased region" description="Basic and acidic residues" evidence="1">
    <location>
        <begin position="62"/>
        <end position="74"/>
    </location>
</feature>
<dbReference type="AlphaFoldDB" id="A0A6A3NYJ3"/>
<reference evidence="2 4" key="1">
    <citation type="submission" date="2018-09" db="EMBL/GenBank/DDBJ databases">
        <title>Genomic investigation of the strawberry pathogen Phytophthora fragariae indicates pathogenicity is determined by transcriptional variation in three key races.</title>
        <authorList>
            <person name="Adams T.M."/>
            <person name="Armitage A.D."/>
            <person name="Sobczyk M.K."/>
            <person name="Bates H.J."/>
            <person name="Dunwell J.M."/>
            <person name="Nellist C.F."/>
            <person name="Harrison R.J."/>
        </authorList>
    </citation>
    <scope>NUCLEOTIDE SEQUENCE [LARGE SCALE GENOMIC DNA]</scope>
    <source>
        <strain evidence="2 4">SCRP249</strain>
        <strain evidence="3 5">SCRP333</strain>
    </source>
</reference>
<evidence type="ECO:0000256" key="1">
    <source>
        <dbReference type="SAM" id="MobiDB-lite"/>
    </source>
</evidence>
<dbReference type="EMBL" id="QXFV01000073">
    <property type="protein sequence ID" value="KAE9050634.1"/>
    <property type="molecule type" value="Genomic_DNA"/>
</dbReference>
<name>A0A6A3NYJ3_9STRA</name>
<feature type="region of interest" description="Disordered" evidence="1">
    <location>
        <begin position="53"/>
        <end position="74"/>
    </location>
</feature>
<proteinExistence type="predicted"/>
<dbReference type="Proteomes" id="UP000429607">
    <property type="component" value="Unassembled WGS sequence"/>
</dbReference>
<evidence type="ECO:0000313" key="4">
    <source>
        <dbReference type="Proteomes" id="UP000429607"/>
    </source>
</evidence>
<comment type="caution">
    <text evidence="2">The sequence shown here is derived from an EMBL/GenBank/DDBJ whole genome shotgun (WGS) entry which is preliminary data.</text>
</comment>
<evidence type="ECO:0000313" key="5">
    <source>
        <dbReference type="Proteomes" id="UP000434957"/>
    </source>
</evidence>
<keyword evidence="5" id="KW-1185">Reference proteome</keyword>
<organism evidence="2 4">
    <name type="scientific">Phytophthora rubi</name>
    <dbReference type="NCBI Taxonomy" id="129364"/>
    <lineage>
        <taxon>Eukaryota</taxon>
        <taxon>Sar</taxon>
        <taxon>Stramenopiles</taxon>
        <taxon>Oomycota</taxon>
        <taxon>Peronosporomycetes</taxon>
        <taxon>Peronosporales</taxon>
        <taxon>Peronosporaceae</taxon>
        <taxon>Phytophthora</taxon>
    </lineage>
</organism>